<dbReference type="EMBL" id="ML119180">
    <property type="protein sequence ID" value="RPB07565.1"/>
    <property type="molecule type" value="Genomic_DNA"/>
</dbReference>
<dbReference type="AlphaFoldDB" id="A0A3N4KP63"/>
<evidence type="ECO:0000313" key="3">
    <source>
        <dbReference type="Proteomes" id="UP000277580"/>
    </source>
</evidence>
<evidence type="ECO:0000256" key="1">
    <source>
        <dbReference type="SAM" id="MobiDB-lite"/>
    </source>
</evidence>
<reference evidence="2 3" key="1">
    <citation type="journal article" date="2018" name="Nat. Ecol. Evol.">
        <title>Pezizomycetes genomes reveal the molecular basis of ectomycorrhizal truffle lifestyle.</title>
        <authorList>
            <person name="Murat C."/>
            <person name="Payen T."/>
            <person name="Noel B."/>
            <person name="Kuo A."/>
            <person name="Morin E."/>
            <person name="Chen J."/>
            <person name="Kohler A."/>
            <person name="Krizsan K."/>
            <person name="Balestrini R."/>
            <person name="Da Silva C."/>
            <person name="Montanini B."/>
            <person name="Hainaut M."/>
            <person name="Levati E."/>
            <person name="Barry K.W."/>
            <person name="Belfiori B."/>
            <person name="Cichocki N."/>
            <person name="Clum A."/>
            <person name="Dockter R.B."/>
            <person name="Fauchery L."/>
            <person name="Guy J."/>
            <person name="Iotti M."/>
            <person name="Le Tacon F."/>
            <person name="Lindquist E.A."/>
            <person name="Lipzen A."/>
            <person name="Malagnac F."/>
            <person name="Mello A."/>
            <person name="Molinier V."/>
            <person name="Miyauchi S."/>
            <person name="Poulain J."/>
            <person name="Riccioni C."/>
            <person name="Rubini A."/>
            <person name="Sitrit Y."/>
            <person name="Splivallo R."/>
            <person name="Traeger S."/>
            <person name="Wang M."/>
            <person name="Zifcakova L."/>
            <person name="Wipf D."/>
            <person name="Zambonelli A."/>
            <person name="Paolocci F."/>
            <person name="Nowrousian M."/>
            <person name="Ottonello S."/>
            <person name="Baldrian P."/>
            <person name="Spatafora J.W."/>
            <person name="Henrissat B."/>
            <person name="Nagy L.G."/>
            <person name="Aury J.M."/>
            <person name="Wincker P."/>
            <person name="Grigoriev I.V."/>
            <person name="Bonfante P."/>
            <person name="Martin F.M."/>
        </authorList>
    </citation>
    <scope>NUCLEOTIDE SEQUENCE [LARGE SCALE GENOMIC DNA]</scope>
    <source>
        <strain evidence="2 3">CCBAS932</strain>
    </source>
</reference>
<accession>A0A3N4KP63</accession>
<sequence>MYADGYYQSPLGTPPTTSDSSKLHYHKVGRNNTPPLVNGYFTPPQSRENSPSLRAISPNPQSRNHSPLPSVRDGSPTPSHHNVRRSRTNSGSRFSRAPSPMQRENSFESRRFTPEPIEIAIPPPIQFGGEQGTFGRADSRKYQKPLTLPTPPESVKDTNSQKSRYRRSDESIIIPLEPTVYVPGVGDTVSSVGSLALERDEDYFALQRERSIADRVAQFAAYPTPPESLDSPTIRSPFLPVEPEVENNDAQPRFPTPYQRCGMASTQEELVGLWKSAQGIRRGAVKPTGKNYILNMYRQASLPDPHQAEHPLAFPEHFTFGENAYTPFYSIHAMRENPSDDTFSELSLLRRDPVTGLDTSVITLGLEPPSRRISPAGDGLITLIYPKEAVLSAMSPKTPTVPAKADQLLGPRRKRGDEERAREAIQKAYATECCRLSWNAARRRYYLYHPGIGNGGDAYLVQIEGEVGFDNLGAKGCIKLINVDTNETLVELDFTRKMLFIDTNATNKIPSDHIVDVAVSTVLTVATVEGRRMRMVRQSQSYYSNTVSASLSSRHISNQYSEKRSRKQRGFSNFLRKLCF</sequence>
<dbReference type="OrthoDB" id="5383338at2759"/>
<feature type="compositionally biased region" description="Polar residues" evidence="1">
    <location>
        <begin position="43"/>
        <end position="67"/>
    </location>
</feature>
<gene>
    <name evidence="2" type="ORF">P167DRAFT_568558</name>
</gene>
<name>A0A3N4KP63_9PEZI</name>
<dbReference type="InParanoid" id="A0A3N4KP63"/>
<evidence type="ECO:0000313" key="2">
    <source>
        <dbReference type="EMBL" id="RPB07565.1"/>
    </source>
</evidence>
<proteinExistence type="predicted"/>
<protein>
    <submittedName>
        <fullName evidence="2">Uncharacterized protein</fullName>
    </submittedName>
</protein>
<organism evidence="2 3">
    <name type="scientific">Morchella conica CCBAS932</name>
    <dbReference type="NCBI Taxonomy" id="1392247"/>
    <lineage>
        <taxon>Eukaryota</taxon>
        <taxon>Fungi</taxon>
        <taxon>Dikarya</taxon>
        <taxon>Ascomycota</taxon>
        <taxon>Pezizomycotina</taxon>
        <taxon>Pezizomycetes</taxon>
        <taxon>Pezizales</taxon>
        <taxon>Morchellaceae</taxon>
        <taxon>Morchella</taxon>
    </lineage>
</organism>
<dbReference type="Proteomes" id="UP000277580">
    <property type="component" value="Unassembled WGS sequence"/>
</dbReference>
<feature type="compositionally biased region" description="Polar residues" evidence="1">
    <location>
        <begin position="10"/>
        <end position="20"/>
    </location>
</feature>
<keyword evidence="3" id="KW-1185">Reference proteome</keyword>
<feature type="region of interest" description="Disordered" evidence="1">
    <location>
        <begin position="1"/>
        <end position="168"/>
    </location>
</feature>